<dbReference type="PANTHER" id="PTHR43479">
    <property type="entry name" value="ACREF/ENVCD OPERON REPRESSOR-RELATED"/>
    <property type="match status" value="1"/>
</dbReference>
<dbReference type="Pfam" id="PF14278">
    <property type="entry name" value="TetR_C_8"/>
    <property type="match status" value="1"/>
</dbReference>
<reference evidence="4 5" key="1">
    <citation type="submission" date="2024-02" db="EMBL/GenBank/DDBJ databases">
        <title>The Genome Sequence of Enterococcus sp. DIV0159.</title>
        <authorList>
            <person name="Earl A."/>
            <person name="Manson A."/>
            <person name="Gilmore M."/>
            <person name="Sanders J."/>
            <person name="Shea T."/>
            <person name="Howe W."/>
            <person name="Livny J."/>
            <person name="Cuomo C."/>
            <person name="Neafsey D."/>
            <person name="Birren B."/>
        </authorList>
    </citation>
    <scope>NUCLEOTIDE SEQUENCE [LARGE SCALE GENOMIC DNA]</scope>
    <source>
        <strain evidence="4 5">665A</strain>
    </source>
</reference>
<dbReference type="InterPro" id="IPR039532">
    <property type="entry name" value="TetR_C_Firmicutes"/>
</dbReference>
<proteinExistence type="predicted"/>
<dbReference type="InterPro" id="IPR001647">
    <property type="entry name" value="HTH_TetR"/>
</dbReference>
<sequence>MKQEKDIRYYRTKQRITAAMVRLLKEKNFDQITVKDICEYAEISRSGFYLHYLDKYDLAEKHQLELMAHANKIIQTASQSTIKRNDLMLHMLNYLKNDGELLALLISDHGSPEIQNQVKQLLKKNALKNIIAHINIQLDTETEKHYLVTFLSNAILGVLQEWINTGQKESPEDLVQIMNKIVSFEFT</sequence>
<dbReference type="Pfam" id="PF00440">
    <property type="entry name" value="TetR_N"/>
    <property type="match status" value="1"/>
</dbReference>
<dbReference type="Gene3D" id="1.10.357.10">
    <property type="entry name" value="Tetracycline Repressor, domain 2"/>
    <property type="match status" value="1"/>
</dbReference>
<evidence type="ECO:0000313" key="5">
    <source>
        <dbReference type="Proteomes" id="UP000664357"/>
    </source>
</evidence>
<keyword evidence="5" id="KW-1185">Reference proteome</keyword>
<name>A0ABV0ESM6_9ENTE</name>
<dbReference type="InterPro" id="IPR009057">
    <property type="entry name" value="Homeodomain-like_sf"/>
</dbReference>
<evidence type="ECO:0000256" key="1">
    <source>
        <dbReference type="ARBA" id="ARBA00023125"/>
    </source>
</evidence>
<dbReference type="RefSeq" id="WP_207702954.1">
    <property type="nucleotide sequence ID" value="NZ_JAFREL020000003.1"/>
</dbReference>
<feature type="DNA-binding region" description="H-T-H motif" evidence="2">
    <location>
        <begin position="33"/>
        <end position="52"/>
    </location>
</feature>
<organism evidence="4 5">
    <name type="scientific">Candidatus Enterococcus ferrettii</name>
    <dbReference type="NCBI Taxonomy" id="2815324"/>
    <lineage>
        <taxon>Bacteria</taxon>
        <taxon>Bacillati</taxon>
        <taxon>Bacillota</taxon>
        <taxon>Bacilli</taxon>
        <taxon>Lactobacillales</taxon>
        <taxon>Enterococcaceae</taxon>
        <taxon>Enterococcus</taxon>
    </lineage>
</organism>
<keyword evidence="1 2" id="KW-0238">DNA-binding</keyword>
<dbReference type="InterPro" id="IPR050624">
    <property type="entry name" value="HTH-type_Tx_Regulator"/>
</dbReference>
<evidence type="ECO:0000313" key="4">
    <source>
        <dbReference type="EMBL" id="MEO1771536.1"/>
    </source>
</evidence>
<dbReference type="Proteomes" id="UP000664357">
    <property type="component" value="Unassembled WGS sequence"/>
</dbReference>
<feature type="domain" description="HTH tetR-type" evidence="3">
    <location>
        <begin position="10"/>
        <end position="70"/>
    </location>
</feature>
<evidence type="ECO:0000259" key="3">
    <source>
        <dbReference type="PROSITE" id="PS50977"/>
    </source>
</evidence>
<dbReference type="SUPFAM" id="SSF46689">
    <property type="entry name" value="Homeodomain-like"/>
    <property type="match status" value="1"/>
</dbReference>
<dbReference type="PANTHER" id="PTHR43479:SF7">
    <property type="entry name" value="TETR-FAMILY TRANSCRIPTIONAL REGULATOR"/>
    <property type="match status" value="1"/>
</dbReference>
<comment type="caution">
    <text evidence="4">The sequence shown here is derived from an EMBL/GenBank/DDBJ whole genome shotgun (WGS) entry which is preliminary data.</text>
</comment>
<dbReference type="EMBL" id="JAFREL020000003">
    <property type="protein sequence ID" value="MEO1771536.1"/>
    <property type="molecule type" value="Genomic_DNA"/>
</dbReference>
<evidence type="ECO:0000256" key="2">
    <source>
        <dbReference type="PROSITE-ProRule" id="PRU00335"/>
    </source>
</evidence>
<protein>
    <recommendedName>
        <fullName evidence="3">HTH tetR-type domain-containing protein</fullName>
    </recommendedName>
</protein>
<gene>
    <name evidence="4" type="ORF">JZO67_003517</name>
</gene>
<dbReference type="PROSITE" id="PS50977">
    <property type="entry name" value="HTH_TETR_2"/>
    <property type="match status" value="1"/>
</dbReference>
<accession>A0ABV0ESM6</accession>